<evidence type="ECO:0000256" key="21">
    <source>
        <dbReference type="ARBA" id="ARBA00049902"/>
    </source>
</evidence>
<keyword evidence="17" id="KW-0511">Multifunctional enzyme</keyword>
<evidence type="ECO:0000256" key="13">
    <source>
        <dbReference type="ARBA" id="ARBA00022960"/>
    </source>
</evidence>
<evidence type="ECO:0000259" key="27">
    <source>
        <dbReference type="Pfam" id="PF00905"/>
    </source>
</evidence>
<evidence type="ECO:0000256" key="10">
    <source>
        <dbReference type="ARBA" id="ARBA00022676"/>
    </source>
</evidence>
<comment type="catalytic activity">
    <reaction evidence="21">
        <text>[GlcNAc-(1-&gt;4)-Mur2Ac(oyl-L-Ala-gamma-D-Glu-L-Lys-D-Ala-D-Ala)](n)-di-trans,octa-cis-undecaprenyl diphosphate + beta-D-GlcNAc-(1-&gt;4)-Mur2Ac(oyl-L-Ala-gamma-D-Glu-L-Lys-D-Ala-D-Ala)-di-trans,octa-cis-undecaprenyl diphosphate = [GlcNAc-(1-&gt;4)-Mur2Ac(oyl-L-Ala-gamma-D-Glu-L-Lys-D-Ala-D-Ala)](n+1)-di-trans,octa-cis-undecaprenyl diphosphate + di-trans,octa-cis-undecaprenyl diphosphate + H(+)</text>
        <dbReference type="Rhea" id="RHEA:23708"/>
        <dbReference type="Rhea" id="RHEA-COMP:9602"/>
        <dbReference type="Rhea" id="RHEA-COMP:9603"/>
        <dbReference type="ChEBI" id="CHEBI:15378"/>
        <dbReference type="ChEBI" id="CHEBI:58405"/>
        <dbReference type="ChEBI" id="CHEBI:60033"/>
        <dbReference type="ChEBI" id="CHEBI:78435"/>
        <dbReference type="EC" id="2.4.99.28"/>
    </reaction>
</comment>
<feature type="active site" description="Proton donor; for transglycosylase activity" evidence="24">
    <location>
        <position position="188"/>
    </location>
</feature>
<evidence type="ECO:0000256" key="1">
    <source>
        <dbReference type="ARBA" id="ARBA00002624"/>
    </source>
</evidence>
<comment type="pathway">
    <text evidence="3 23">Cell wall biogenesis; peptidoglycan biosynthesis.</text>
</comment>
<dbReference type="SUPFAM" id="SSF53955">
    <property type="entry name" value="Lysozyme-like"/>
    <property type="match status" value="1"/>
</dbReference>
<dbReference type="GO" id="GO:0009252">
    <property type="term" value="P:peptidoglycan biosynthetic process"/>
    <property type="evidence" value="ECO:0007669"/>
    <property type="project" value="UniProtKB-UniRule"/>
</dbReference>
<dbReference type="RefSeq" id="WP_243662570.1">
    <property type="nucleotide sequence ID" value="NZ_SLWY01000005.1"/>
</dbReference>
<dbReference type="InterPro" id="IPR012338">
    <property type="entry name" value="Beta-lactam/transpept-like"/>
</dbReference>
<organism evidence="30 31">
    <name type="scientific">Plasticicumulans lactativorans</name>
    <dbReference type="NCBI Taxonomy" id="1133106"/>
    <lineage>
        <taxon>Bacteria</taxon>
        <taxon>Pseudomonadati</taxon>
        <taxon>Pseudomonadota</taxon>
        <taxon>Gammaproteobacteria</taxon>
        <taxon>Candidatus Competibacteraceae</taxon>
        <taxon>Plasticicumulans</taxon>
    </lineage>
</organism>
<keyword evidence="11 23" id="KW-0808">Transferase</keyword>
<keyword evidence="13 23" id="KW-0133">Cell shape</keyword>
<dbReference type="Gene3D" id="3.40.710.10">
    <property type="entry name" value="DD-peptidase/beta-lactamase superfamily"/>
    <property type="match status" value="1"/>
</dbReference>
<dbReference type="UniPathway" id="UPA00219"/>
<dbReference type="InterPro" id="IPR011813">
    <property type="entry name" value="PBP_1b"/>
</dbReference>
<dbReference type="Proteomes" id="UP000295765">
    <property type="component" value="Unassembled WGS sequence"/>
</dbReference>
<evidence type="ECO:0000256" key="2">
    <source>
        <dbReference type="ARBA" id="ARBA00004236"/>
    </source>
</evidence>
<keyword evidence="14 23" id="KW-0573">Peptidoglycan synthesis</keyword>
<keyword evidence="31" id="KW-1185">Reference proteome</keyword>
<comment type="similarity">
    <text evidence="5 23">In the N-terminal section; belongs to the glycosyltransferase 51 family.</text>
</comment>
<dbReference type="Gene3D" id="1.10.3810.10">
    <property type="entry name" value="Biosynthetic peptidoglycan transglycosylase-like"/>
    <property type="match status" value="1"/>
</dbReference>
<keyword evidence="8" id="KW-0121">Carboxypeptidase</keyword>
<keyword evidence="9" id="KW-0645">Protease</keyword>
<feature type="transmembrane region" description="Helical" evidence="26">
    <location>
        <begin position="12"/>
        <end position="39"/>
    </location>
</feature>
<evidence type="ECO:0000256" key="25">
    <source>
        <dbReference type="SAM" id="MobiDB-lite"/>
    </source>
</evidence>
<evidence type="ECO:0000256" key="18">
    <source>
        <dbReference type="ARBA" id="ARBA00023316"/>
    </source>
</evidence>
<name>A0A4R2L8M5_9GAMM</name>
<feature type="active site" description="Acyl-ester intermediate; for transpeptidase activity" evidence="24">
    <location>
        <position position="468"/>
    </location>
</feature>
<keyword evidence="15 26" id="KW-0472">Membrane</keyword>
<proteinExistence type="inferred from homology"/>
<dbReference type="InterPro" id="IPR050396">
    <property type="entry name" value="Glycosyltr_51/Transpeptidase"/>
</dbReference>
<dbReference type="Pfam" id="PF00912">
    <property type="entry name" value="Transgly"/>
    <property type="match status" value="1"/>
</dbReference>
<dbReference type="GO" id="GO:0030288">
    <property type="term" value="C:outer membrane-bounded periplasmic space"/>
    <property type="evidence" value="ECO:0007669"/>
    <property type="project" value="TreeGrafter"/>
</dbReference>
<dbReference type="SUPFAM" id="SSF56601">
    <property type="entry name" value="beta-lactamase/transpeptidase-like"/>
    <property type="match status" value="1"/>
</dbReference>
<feature type="domain" description="Bifunctional transglycosylase second" evidence="29">
    <location>
        <begin position="69"/>
        <end position="152"/>
    </location>
</feature>
<dbReference type="GO" id="GO:0005886">
    <property type="term" value="C:plasma membrane"/>
    <property type="evidence" value="ECO:0007669"/>
    <property type="project" value="UniProtKB-SubCell"/>
</dbReference>
<dbReference type="GO" id="GO:0008360">
    <property type="term" value="P:regulation of cell shape"/>
    <property type="evidence" value="ECO:0007669"/>
    <property type="project" value="UniProtKB-UniRule"/>
</dbReference>
<accession>A0A4R2L8M5</accession>
<evidence type="ECO:0000256" key="17">
    <source>
        <dbReference type="ARBA" id="ARBA00023268"/>
    </source>
</evidence>
<evidence type="ECO:0000256" key="5">
    <source>
        <dbReference type="ARBA" id="ARBA00007739"/>
    </source>
</evidence>
<dbReference type="InterPro" id="IPR036950">
    <property type="entry name" value="PBP_transglycosylase"/>
</dbReference>
<reference evidence="30 31" key="1">
    <citation type="submission" date="2019-03" db="EMBL/GenBank/DDBJ databases">
        <title>Genomic Encyclopedia of Type Strains, Phase IV (KMG-IV): sequencing the most valuable type-strain genomes for metagenomic binning, comparative biology and taxonomic classification.</title>
        <authorList>
            <person name="Goeker M."/>
        </authorList>
    </citation>
    <scope>NUCLEOTIDE SEQUENCE [LARGE SCALE GENOMIC DNA]</scope>
    <source>
        <strain evidence="30 31">DSM 25287</strain>
    </source>
</reference>
<keyword evidence="7" id="KW-1003">Cell membrane</keyword>
<evidence type="ECO:0000259" key="29">
    <source>
        <dbReference type="Pfam" id="PF14814"/>
    </source>
</evidence>
<comment type="subcellular location">
    <subcellularLocation>
        <location evidence="2">Cell membrane</location>
    </subcellularLocation>
</comment>
<evidence type="ECO:0000256" key="6">
    <source>
        <dbReference type="ARBA" id="ARBA00018637"/>
    </source>
</evidence>
<dbReference type="NCBIfam" id="TIGR02074">
    <property type="entry name" value="PBP_1a_fam"/>
    <property type="match status" value="1"/>
</dbReference>
<dbReference type="GO" id="GO:0046677">
    <property type="term" value="P:response to antibiotic"/>
    <property type="evidence" value="ECO:0007669"/>
    <property type="project" value="UniProtKB-UniRule"/>
</dbReference>
<dbReference type="InterPro" id="IPR028166">
    <property type="entry name" value="UB2H"/>
</dbReference>
<gene>
    <name evidence="30" type="ORF">EV699_105213</name>
</gene>
<evidence type="ECO:0000256" key="20">
    <source>
        <dbReference type="ARBA" id="ARBA00034000"/>
    </source>
</evidence>
<dbReference type="FunFam" id="1.10.3810.10:FF:000001">
    <property type="entry name" value="Penicillin-binding protein 1A"/>
    <property type="match status" value="1"/>
</dbReference>
<sequence>MKKVLPRRRPSVFGGLFGLIMLLLLGALAVGSVALFSYARHLDGIIRTQFEGKRWALPARVYARPLEVFAGMPLGAEQFARELGLLNYRVEGQDLGPGSYTRKGETFELSTRSFAFWDGVEPVRRLRVAFKAGTVAEIAALDGQPAPGLVRLEPPEIAGIYPSHREDRVLVRRDELPKALVDALVAIEDRSYFEHFGIDPKGIVRAAIVNLRAGRTVQGASTLTQQLVKNFFLSNERTMTRKLNEMLMAVLIDWHYSKDEILEAYANEIYLAQDGARAIHGFGLAARYFFGRTLSELDLPQVALLVGLVKGPSYYDPRRHPERARDRRALVLDAMAELGSITPEQAAAAKQAPLGVVERPSSGVTQYPTFLDLVQRQLRESYREEDLTSAGLKIFTTLDPQLQGVAEQTIINMLPVLEKSVRLKPDLLQGAAVLAVPDTGEVLAMVGGRDVHFAGFNRVLDARRPAGSLLKPAVYLTALEDPSRFTLATALDDSPFTWHLAGSDWSPHNYDKRYHGRVLLRDALAKSYNIPTARLGQMVGMDKVVDTLKRLGVRQELKPFPSLVLGATDIAPIEIAQVYQTLSSGGYRAPLRAIREVTTQDGRPLARYPLKIEQVVSPGPAYLITQALQTVVREGTAAAATAKLDRKLNLAGKTGTTDDLRDSWFAGFSGNYMGVVWVGRDDNQPTGLSGTTGALRVWVELMKQLPLQPVDAAPPAGVQTARIDRDSGLLADEHCPRALSLPFIAGSAPSTVAPCHAGYESAPGYDDNSDPGAGGAPADPSAPPSGGGGNDSIGDFFKRLMQ</sequence>
<keyword evidence="16" id="KW-0046">Antibiotic resistance</keyword>
<protein>
    <recommendedName>
        <fullName evidence="6 22">Penicillin-binding protein 1B</fullName>
        <shortName evidence="23">PBP-1b</shortName>
        <shortName evidence="23">PBP1b</shortName>
    </recommendedName>
    <alternativeName>
        <fullName evidence="19 23">Murein polymerase</fullName>
    </alternativeName>
</protein>
<keyword evidence="12" id="KW-0378">Hydrolase</keyword>
<evidence type="ECO:0000256" key="8">
    <source>
        <dbReference type="ARBA" id="ARBA00022645"/>
    </source>
</evidence>
<feature type="domain" description="Glycosyl transferase family 51" evidence="28">
    <location>
        <begin position="164"/>
        <end position="335"/>
    </location>
</feature>
<evidence type="ECO:0000256" key="16">
    <source>
        <dbReference type="ARBA" id="ARBA00023251"/>
    </source>
</evidence>
<comment type="caution">
    <text evidence="30">The sequence shown here is derived from an EMBL/GenBank/DDBJ whole genome shotgun (WGS) entry which is preliminary data.</text>
</comment>
<keyword evidence="10 23" id="KW-0328">Glycosyltransferase</keyword>
<evidence type="ECO:0000256" key="7">
    <source>
        <dbReference type="ARBA" id="ARBA00022475"/>
    </source>
</evidence>
<evidence type="ECO:0000256" key="26">
    <source>
        <dbReference type="SAM" id="Phobius"/>
    </source>
</evidence>
<evidence type="ECO:0000256" key="15">
    <source>
        <dbReference type="ARBA" id="ARBA00023136"/>
    </source>
</evidence>
<evidence type="ECO:0000256" key="9">
    <source>
        <dbReference type="ARBA" id="ARBA00022670"/>
    </source>
</evidence>
<dbReference type="Pfam" id="PF00905">
    <property type="entry name" value="Transpeptidase"/>
    <property type="match status" value="1"/>
</dbReference>
<evidence type="ECO:0000256" key="22">
    <source>
        <dbReference type="NCBIfam" id="TIGR02071"/>
    </source>
</evidence>
<dbReference type="EMBL" id="SLWY01000005">
    <property type="protein sequence ID" value="TCO82422.1"/>
    <property type="molecule type" value="Genomic_DNA"/>
</dbReference>
<dbReference type="GO" id="GO:0071555">
    <property type="term" value="P:cell wall organization"/>
    <property type="evidence" value="ECO:0007669"/>
    <property type="project" value="UniProtKB-UniRule"/>
</dbReference>
<dbReference type="GO" id="GO:0008955">
    <property type="term" value="F:peptidoglycan glycosyltransferase activity"/>
    <property type="evidence" value="ECO:0007669"/>
    <property type="project" value="UniProtKB-UniRule"/>
</dbReference>
<dbReference type="Gene3D" id="3.30.2060.10">
    <property type="entry name" value="Penicillin-binding protein 1b domain"/>
    <property type="match status" value="1"/>
</dbReference>
<dbReference type="GO" id="GO:0006508">
    <property type="term" value="P:proteolysis"/>
    <property type="evidence" value="ECO:0007669"/>
    <property type="project" value="UniProtKB-KW"/>
</dbReference>
<comment type="function">
    <text evidence="1 23">Cell wall formation. Synthesis of cross-linked peptidoglycan from the lipid intermediates. The enzyme has a penicillin-insensitive transglycosylase N-terminal domain (formation of linear glycan strands) and a penicillin-sensitive transpeptidase C-terminal domain (cross-linking of the peptide subunits).</text>
</comment>
<dbReference type="InterPro" id="IPR023346">
    <property type="entry name" value="Lysozyme-like_dom_sf"/>
</dbReference>
<evidence type="ECO:0000256" key="4">
    <source>
        <dbReference type="ARBA" id="ARBA00007090"/>
    </source>
</evidence>
<evidence type="ECO:0000256" key="14">
    <source>
        <dbReference type="ARBA" id="ARBA00022984"/>
    </source>
</evidence>
<comment type="catalytic activity">
    <reaction evidence="20">
        <text>Preferential cleavage: (Ac)2-L-Lys-D-Ala-|-D-Ala. Also transpeptidation of peptidyl-alanyl moieties that are N-acyl substituents of D-alanine.</text>
        <dbReference type="EC" id="3.4.16.4"/>
    </reaction>
</comment>
<dbReference type="Pfam" id="PF14814">
    <property type="entry name" value="UB2H"/>
    <property type="match status" value="1"/>
</dbReference>
<dbReference type="PIRSF" id="PIRSF002799">
    <property type="entry name" value="PBP_1b"/>
    <property type="match status" value="1"/>
</dbReference>
<keyword evidence="18 23" id="KW-0961">Cell wall biogenesis/degradation</keyword>
<dbReference type="PANTHER" id="PTHR32282:SF11">
    <property type="entry name" value="PENICILLIN-BINDING PROTEIN 1B"/>
    <property type="match status" value="1"/>
</dbReference>
<dbReference type="GO" id="GO:0009274">
    <property type="term" value="C:peptidoglycan-based cell wall"/>
    <property type="evidence" value="ECO:0007669"/>
    <property type="project" value="UniProtKB-UniRule"/>
</dbReference>
<evidence type="ECO:0000259" key="28">
    <source>
        <dbReference type="Pfam" id="PF00912"/>
    </source>
</evidence>
<evidence type="ECO:0000256" key="11">
    <source>
        <dbReference type="ARBA" id="ARBA00022679"/>
    </source>
</evidence>
<keyword evidence="26" id="KW-0812">Transmembrane</keyword>
<dbReference type="GO" id="GO:0008658">
    <property type="term" value="F:penicillin binding"/>
    <property type="evidence" value="ECO:0007669"/>
    <property type="project" value="UniProtKB-UniRule"/>
</dbReference>
<evidence type="ECO:0000256" key="12">
    <source>
        <dbReference type="ARBA" id="ARBA00022801"/>
    </source>
</evidence>
<feature type="region of interest" description="Disordered" evidence="25">
    <location>
        <begin position="762"/>
        <end position="802"/>
    </location>
</feature>
<evidence type="ECO:0000256" key="3">
    <source>
        <dbReference type="ARBA" id="ARBA00004752"/>
    </source>
</evidence>
<evidence type="ECO:0000313" key="30">
    <source>
        <dbReference type="EMBL" id="TCO82422.1"/>
    </source>
</evidence>
<evidence type="ECO:0000256" key="24">
    <source>
        <dbReference type="PIRSR" id="PIRSR002799-1"/>
    </source>
</evidence>
<dbReference type="AlphaFoldDB" id="A0A4R2L8M5"/>
<evidence type="ECO:0000256" key="19">
    <source>
        <dbReference type="ARBA" id="ARBA00032454"/>
    </source>
</evidence>
<dbReference type="InterPro" id="IPR001460">
    <property type="entry name" value="PCN-bd_Tpept"/>
</dbReference>
<evidence type="ECO:0000313" key="31">
    <source>
        <dbReference type="Proteomes" id="UP000295765"/>
    </source>
</evidence>
<feature type="domain" description="Penicillin-binding protein transpeptidase" evidence="27">
    <location>
        <begin position="430"/>
        <end position="669"/>
    </location>
</feature>
<comment type="similarity">
    <text evidence="4 23">In the C-terminal section; belongs to the transpeptidase family.</text>
</comment>
<dbReference type="GO" id="GO:0009002">
    <property type="term" value="F:serine-type D-Ala-D-Ala carboxypeptidase activity"/>
    <property type="evidence" value="ECO:0007669"/>
    <property type="project" value="UniProtKB-EC"/>
</dbReference>
<dbReference type="InterPro" id="IPR001264">
    <property type="entry name" value="Glyco_trans_51"/>
</dbReference>
<keyword evidence="26" id="KW-1133">Transmembrane helix</keyword>
<dbReference type="NCBIfam" id="TIGR02071">
    <property type="entry name" value="PBP_1b"/>
    <property type="match status" value="1"/>
</dbReference>
<evidence type="ECO:0000256" key="23">
    <source>
        <dbReference type="PIRNR" id="PIRNR002799"/>
    </source>
</evidence>
<dbReference type="PANTHER" id="PTHR32282">
    <property type="entry name" value="BINDING PROTEIN TRANSPEPTIDASE, PUTATIVE-RELATED"/>
    <property type="match status" value="1"/>
</dbReference>